<accession>A0ABX0MEN3</accession>
<dbReference type="InterPro" id="IPR050407">
    <property type="entry name" value="Geranylgeranyl_reductase"/>
</dbReference>
<evidence type="ECO:0000313" key="4">
    <source>
        <dbReference type="EMBL" id="NHZ61259.1"/>
    </source>
</evidence>
<reference evidence="4 5" key="1">
    <citation type="submission" date="2019-10" db="EMBL/GenBank/DDBJ databases">
        <title>Taxonomy of Antarctic Massilia spp.: description of Massilia rubra sp. nov., Massilia aquatica sp. nov., Massilia mucilaginosa sp. nov., Massilia frigida sp. nov. isolated from streams, lakes and regoliths.</title>
        <authorList>
            <person name="Holochova P."/>
            <person name="Sedlacek I."/>
            <person name="Kralova S."/>
            <person name="Maslanova I."/>
            <person name="Busse H.-J."/>
            <person name="Stankova E."/>
            <person name="Vrbovska V."/>
            <person name="Kovarovic V."/>
            <person name="Bartak M."/>
            <person name="Svec P."/>
            <person name="Pantucek R."/>
        </authorList>
    </citation>
    <scope>NUCLEOTIDE SEQUENCE [LARGE SCALE GENOMIC DNA]</scope>
    <source>
        <strain evidence="4 5">CCM 8694</strain>
    </source>
</reference>
<feature type="domain" description="FAD-dependent oxidoreductase 2 FAD-binding" evidence="3">
    <location>
        <begin position="28"/>
        <end position="56"/>
    </location>
</feature>
<dbReference type="Pfam" id="PF04820">
    <property type="entry name" value="Trp_halogenase"/>
    <property type="match status" value="1"/>
</dbReference>
<evidence type="ECO:0000259" key="3">
    <source>
        <dbReference type="Pfam" id="PF00890"/>
    </source>
</evidence>
<dbReference type="Gene3D" id="3.50.50.60">
    <property type="entry name" value="FAD/NAD(P)-binding domain"/>
    <property type="match status" value="1"/>
</dbReference>
<keyword evidence="1" id="KW-0285">Flavoprotein</keyword>
<sequence>MDRHPDPGRPCAFLLACALMAALRACEVVIAGAGPAGLAAAITCLQGGLQACIVTRPPTPARTRPSPMHSLHPKVMPLLAQLGATAVLDACTEALFDRIASGSATHTFSACGLLPVYGYHVNREKFDRELLNIAMQAGIPVHFDPVGDVIVDDGHVVGVITRSGARLHARAVIDATGYARVLARRLGHVSRPCSPAFVVHTGLINADAALPMRGATRFEGRADGWSWFASAASGALTWTSLHVRSAPHDTTRQLARRSVPGSVSAFDASWKLTRPLAARAVLMAGEAAGRLDPAWGQGIVNALESGIAAAGTVLDSAASPARAAWLWADYDAWFVARHEQACGELGSYYARQGIAILDGRFVSSPSGGL</sequence>
<dbReference type="PANTHER" id="PTHR42685">
    <property type="entry name" value="GERANYLGERANYL DIPHOSPHATE REDUCTASE"/>
    <property type="match status" value="1"/>
</dbReference>
<keyword evidence="2" id="KW-0560">Oxidoreductase</keyword>
<dbReference type="EMBL" id="WHJF01000005">
    <property type="protein sequence ID" value="NHZ61259.1"/>
    <property type="molecule type" value="Genomic_DNA"/>
</dbReference>
<dbReference type="InterPro" id="IPR003953">
    <property type="entry name" value="FAD-dep_OxRdtase_2_FAD-bd"/>
</dbReference>
<protein>
    <submittedName>
        <fullName evidence="4">FAD-dependent oxidoreductase</fullName>
    </submittedName>
</protein>
<dbReference type="Proteomes" id="UP000610594">
    <property type="component" value="Unassembled WGS sequence"/>
</dbReference>
<name>A0ABX0MEN3_9BURK</name>
<dbReference type="Pfam" id="PF00890">
    <property type="entry name" value="FAD_binding_2"/>
    <property type="match status" value="1"/>
</dbReference>
<evidence type="ECO:0000313" key="5">
    <source>
        <dbReference type="Proteomes" id="UP000610594"/>
    </source>
</evidence>
<dbReference type="InterPro" id="IPR036188">
    <property type="entry name" value="FAD/NAD-bd_sf"/>
</dbReference>
<dbReference type="InterPro" id="IPR006905">
    <property type="entry name" value="Flavin_halogenase"/>
</dbReference>
<evidence type="ECO:0000256" key="1">
    <source>
        <dbReference type="ARBA" id="ARBA00022630"/>
    </source>
</evidence>
<proteinExistence type="predicted"/>
<keyword evidence="5" id="KW-1185">Reference proteome</keyword>
<dbReference type="PANTHER" id="PTHR42685:SF18">
    <property type="entry name" value="DIGERANYLGERANYLGLYCEROPHOSPHOLIPID REDUCTASE"/>
    <property type="match status" value="1"/>
</dbReference>
<gene>
    <name evidence="4" type="ORF">F1735_02885</name>
</gene>
<evidence type="ECO:0000256" key="2">
    <source>
        <dbReference type="ARBA" id="ARBA00023002"/>
    </source>
</evidence>
<organism evidence="4 5">
    <name type="scientific">Massilia genomosp. 1</name>
    <dbReference type="NCBI Taxonomy" id="2609280"/>
    <lineage>
        <taxon>Bacteria</taxon>
        <taxon>Pseudomonadati</taxon>
        <taxon>Pseudomonadota</taxon>
        <taxon>Betaproteobacteria</taxon>
        <taxon>Burkholderiales</taxon>
        <taxon>Oxalobacteraceae</taxon>
        <taxon>Telluria group</taxon>
        <taxon>Massilia</taxon>
    </lineage>
</organism>
<dbReference type="SUPFAM" id="SSF51905">
    <property type="entry name" value="FAD/NAD(P)-binding domain"/>
    <property type="match status" value="1"/>
</dbReference>
<dbReference type="PRINTS" id="PR00420">
    <property type="entry name" value="RNGMNOXGNASE"/>
</dbReference>
<comment type="caution">
    <text evidence="4">The sequence shown here is derived from an EMBL/GenBank/DDBJ whole genome shotgun (WGS) entry which is preliminary data.</text>
</comment>